<organism evidence="1 2">
    <name type="scientific">Bombiscardovia apis</name>
    <dbReference type="NCBI Taxonomy" id="2932182"/>
    <lineage>
        <taxon>Bacteria</taxon>
        <taxon>Bacillati</taxon>
        <taxon>Actinomycetota</taxon>
        <taxon>Actinomycetes</taxon>
        <taxon>Bifidobacteriales</taxon>
        <taxon>Bifidobacteriaceae</taxon>
        <taxon>Bombiscardovia</taxon>
    </lineage>
</organism>
<protein>
    <submittedName>
        <fullName evidence="1">Uncharacterized protein</fullName>
    </submittedName>
</protein>
<dbReference type="EMBL" id="AP026800">
    <property type="protein sequence ID" value="BDR55081.1"/>
    <property type="molecule type" value="Genomic_DNA"/>
</dbReference>
<keyword evidence="2" id="KW-1185">Reference proteome</keyword>
<gene>
    <name evidence="1" type="ORF">KIMH_11920</name>
</gene>
<reference evidence="1 2" key="1">
    <citation type="journal article" date="2023" name="Microbiol. Spectr.">
        <title>Symbiosis of Carpenter Bees with Uncharacterized Lactic Acid Bacteria Showing NAD Auxotrophy.</title>
        <authorList>
            <person name="Kawasaki S."/>
            <person name="Ozawa K."/>
            <person name="Mori T."/>
            <person name="Yamamoto A."/>
            <person name="Ito M."/>
            <person name="Ohkuma M."/>
            <person name="Sakamoto M."/>
            <person name="Matsutani M."/>
        </authorList>
    </citation>
    <scope>NUCLEOTIDE SEQUENCE [LARGE SCALE GENOMIC DNA]</scope>
    <source>
        <strain evidence="1 2">KimH</strain>
    </source>
</reference>
<proteinExistence type="predicted"/>
<sequence length="113" mass="12338">MRIATAIAAKIKHASLGMLAAGSDVVPLASAGHRPLFEIRWEARYAYLRGGATVHIRQYVGEPSTKPNLILGLHTHEKQVAGSPAEIRILQNAQISIAIQLFEQWQGAQTCKQ</sequence>
<evidence type="ECO:0000313" key="1">
    <source>
        <dbReference type="EMBL" id="BDR55081.1"/>
    </source>
</evidence>
<name>A0ABM8BDU5_9BIFI</name>
<accession>A0ABM8BDU5</accession>
<evidence type="ECO:0000313" key="2">
    <source>
        <dbReference type="Proteomes" id="UP001321748"/>
    </source>
</evidence>
<dbReference type="Proteomes" id="UP001321748">
    <property type="component" value="Chromosome"/>
</dbReference>